<dbReference type="EMBL" id="BK032616">
    <property type="protein sequence ID" value="DAF51463.1"/>
    <property type="molecule type" value="Genomic_DNA"/>
</dbReference>
<proteinExistence type="predicted"/>
<organism evidence="1">
    <name type="scientific">Siphoviridae sp. ctrCN24</name>
    <dbReference type="NCBI Taxonomy" id="2827953"/>
    <lineage>
        <taxon>Viruses</taxon>
        <taxon>Duplodnaviria</taxon>
        <taxon>Heunggongvirae</taxon>
        <taxon>Uroviricota</taxon>
        <taxon>Caudoviricetes</taxon>
    </lineage>
</organism>
<protein>
    <submittedName>
        <fullName evidence="1">Zinc-ribbon domain protein</fullName>
    </submittedName>
</protein>
<reference evidence="1" key="1">
    <citation type="journal article" date="2021" name="Proc. Natl. Acad. Sci. U.S.A.">
        <title>A Catalog of Tens of Thousands of Viruses from Human Metagenomes Reveals Hidden Associations with Chronic Diseases.</title>
        <authorList>
            <person name="Tisza M.J."/>
            <person name="Buck C.B."/>
        </authorList>
    </citation>
    <scope>NUCLEOTIDE SEQUENCE</scope>
    <source>
        <strain evidence="1">CtrCN24</strain>
    </source>
</reference>
<sequence>MSTCVNCGKQFEQVGAELRVAGGVACSGKCFVCKVDELDKAGEQK</sequence>
<accession>A0A8S5SLB6</accession>
<evidence type="ECO:0000313" key="1">
    <source>
        <dbReference type="EMBL" id="DAF51463.1"/>
    </source>
</evidence>
<name>A0A8S5SLB6_9CAUD</name>